<keyword evidence="2" id="KW-0472">Membrane</keyword>
<dbReference type="GeneID" id="54579982"/>
<evidence type="ECO:0000313" key="3">
    <source>
        <dbReference type="EMBL" id="KAF2252192.1"/>
    </source>
</evidence>
<keyword evidence="2" id="KW-1133">Transmembrane helix</keyword>
<dbReference type="RefSeq" id="XP_033687196.1">
    <property type="nucleotide sequence ID" value="XM_033826652.1"/>
</dbReference>
<dbReference type="AlphaFoldDB" id="A0A6A6IQX2"/>
<dbReference type="OrthoDB" id="3061561at2759"/>
<keyword evidence="4" id="KW-1185">Reference proteome</keyword>
<feature type="region of interest" description="Disordered" evidence="1">
    <location>
        <begin position="1"/>
        <end position="20"/>
    </location>
</feature>
<evidence type="ECO:0000256" key="1">
    <source>
        <dbReference type="SAM" id="MobiDB-lite"/>
    </source>
</evidence>
<feature type="transmembrane region" description="Helical" evidence="2">
    <location>
        <begin position="28"/>
        <end position="48"/>
    </location>
</feature>
<feature type="transmembrane region" description="Helical" evidence="2">
    <location>
        <begin position="74"/>
        <end position="93"/>
    </location>
</feature>
<feature type="transmembrane region" description="Helical" evidence="2">
    <location>
        <begin position="495"/>
        <end position="518"/>
    </location>
</feature>
<feature type="region of interest" description="Disordered" evidence="1">
    <location>
        <begin position="107"/>
        <end position="128"/>
    </location>
</feature>
<dbReference type="Proteomes" id="UP000800094">
    <property type="component" value="Unassembled WGS sequence"/>
</dbReference>
<proteinExistence type="predicted"/>
<reference evidence="3" key="1">
    <citation type="journal article" date="2020" name="Stud. Mycol.">
        <title>101 Dothideomycetes genomes: a test case for predicting lifestyles and emergence of pathogens.</title>
        <authorList>
            <person name="Haridas S."/>
            <person name="Albert R."/>
            <person name="Binder M."/>
            <person name="Bloem J."/>
            <person name="Labutti K."/>
            <person name="Salamov A."/>
            <person name="Andreopoulos B."/>
            <person name="Baker S."/>
            <person name="Barry K."/>
            <person name="Bills G."/>
            <person name="Bluhm B."/>
            <person name="Cannon C."/>
            <person name="Castanera R."/>
            <person name="Culley D."/>
            <person name="Daum C."/>
            <person name="Ezra D."/>
            <person name="Gonzalez J."/>
            <person name="Henrissat B."/>
            <person name="Kuo A."/>
            <person name="Liang C."/>
            <person name="Lipzen A."/>
            <person name="Lutzoni F."/>
            <person name="Magnuson J."/>
            <person name="Mondo S."/>
            <person name="Nolan M."/>
            <person name="Ohm R."/>
            <person name="Pangilinan J."/>
            <person name="Park H.-J."/>
            <person name="Ramirez L."/>
            <person name="Alfaro M."/>
            <person name="Sun H."/>
            <person name="Tritt A."/>
            <person name="Yoshinaga Y."/>
            <person name="Zwiers L.-H."/>
            <person name="Turgeon B."/>
            <person name="Goodwin S."/>
            <person name="Spatafora J."/>
            <person name="Crous P."/>
            <person name="Grigoriev I."/>
        </authorList>
    </citation>
    <scope>NUCLEOTIDE SEQUENCE</scope>
    <source>
        <strain evidence="3">CBS 122368</strain>
    </source>
</reference>
<organism evidence="3 4">
    <name type="scientific">Trematosphaeria pertusa</name>
    <dbReference type="NCBI Taxonomy" id="390896"/>
    <lineage>
        <taxon>Eukaryota</taxon>
        <taxon>Fungi</taxon>
        <taxon>Dikarya</taxon>
        <taxon>Ascomycota</taxon>
        <taxon>Pezizomycotina</taxon>
        <taxon>Dothideomycetes</taxon>
        <taxon>Pleosporomycetidae</taxon>
        <taxon>Pleosporales</taxon>
        <taxon>Massarineae</taxon>
        <taxon>Trematosphaeriaceae</taxon>
        <taxon>Trematosphaeria</taxon>
    </lineage>
</organism>
<evidence type="ECO:0000313" key="4">
    <source>
        <dbReference type="Proteomes" id="UP000800094"/>
    </source>
</evidence>
<protein>
    <submittedName>
        <fullName evidence="3">Uncharacterized protein</fullName>
    </submittedName>
</protein>
<sequence length="547" mass="61100">MQHLFGEAPSNRSASWHRPPDSRGSFNILSSCVVTLGLCIWSAVHLNIPKHDPSPKRRKWNPKGWIKAKHLHKAVWLIIGLLAPEMIAFIAWVQRREAHRLTLPPRTRDAELGSLGDTSGSPTQEHSRQPWTHIHSFFVLEGGFAIDTSELPEPEKYLPGNRDRVTLTPEGVRFLIEVAPSWLPDISEEDIKDKSKADGLTKTIVCIQATWFIVQCIVRLTTTGSSISLLELNTFAHAICALLIYGLWWDKPFDVEEPIRITHPEIHDLCAYLCFFQEFDGACDDKLVSIPYRADLIRKAQSYAPNVDASSSEGVSRALRTGCVQELSRLGPVSEDRARWLTYIPGAMAQPRKGFLAPGYMTRARERWNRACLCTLAFNDLEGAVAPPWYATVKDRQGNFPVDIGHGALEGPFLFGFTLAGLFYGGLHLVAWNAPFTSQTQRLLWEVSGLAVASSGPAILIVAATDSVLPKLRKIRRRANISVTLKTFFDRVADIAFNGAFIVIVAGAALYVLARIYLVVESFISFAYLPESAFNQPRWVGYFPHIQ</sequence>
<dbReference type="PANTHER" id="PTHR35043">
    <property type="entry name" value="TRANSCRIPTION FACTOR DOMAIN-CONTAINING PROTEIN"/>
    <property type="match status" value="1"/>
</dbReference>
<feature type="transmembrane region" description="Helical" evidence="2">
    <location>
        <begin position="413"/>
        <end position="431"/>
    </location>
</feature>
<name>A0A6A6IQX2_9PLEO</name>
<dbReference type="EMBL" id="ML987192">
    <property type="protein sequence ID" value="KAF2252192.1"/>
    <property type="molecule type" value="Genomic_DNA"/>
</dbReference>
<gene>
    <name evidence="3" type="ORF">BU26DRAFT_502704</name>
</gene>
<accession>A0A6A6IQX2</accession>
<evidence type="ECO:0000256" key="2">
    <source>
        <dbReference type="SAM" id="Phobius"/>
    </source>
</evidence>
<keyword evidence="2" id="KW-0812">Transmembrane</keyword>
<dbReference type="PANTHER" id="PTHR35043:SF9">
    <property type="match status" value="1"/>
</dbReference>
<feature type="transmembrane region" description="Helical" evidence="2">
    <location>
        <begin position="443"/>
        <end position="464"/>
    </location>
</feature>